<accession>A0A9P5Z9U6</accession>
<dbReference type="EMBL" id="MU155170">
    <property type="protein sequence ID" value="KAF9482071.1"/>
    <property type="molecule type" value="Genomic_DNA"/>
</dbReference>
<sequence>MAPFDGFALSTHCPPEPSIKIPDIIKHATRICPIDESASGPAPYEIYDGGFESAKSRGICVRIANGTAGQIGLLRAWADAFIQQAVKQGEDPFQIAWYLGDSTESLSLLSAGRVDMALTYVPAAELELMHSGVASSRTYIFRDRFAFVGPVCNPAKLEEGDSIYTMFSKISSYGDADVKSPPNPDIRPATRFLSRCDKSATNLKESQIFLSIGQLPWSHPPARWYHEYVRFPREALRAAAALQEYTLIDFGAWLSAPTSIREQLQIFKMGSDGEDDVMMNPAHLLYRGGGKGGKDELSRRFYDWVVDPQGGLGVTLGFEREGQVLYSKAP</sequence>
<evidence type="ECO:0000313" key="2">
    <source>
        <dbReference type="EMBL" id="KAF9482071.1"/>
    </source>
</evidence>
<organism evidence="2 3">
    <name type="scientific">Pholiota conissans</name>
    <dbReference type="NCBI Taxonomy" id="109636"/>
    <lineage>
        <taxon>Eukaryota</taxon>
        <taxon>Fungi</taxon>
        <taxon>Dikarya</taxon>
        <taxon>Basidiomycota</taxon>
        <taxon>Agaricomycotina</taxon>
        <taxon>Agaricomycetes</taxon>
        <taxon>Agaricomycetidae</taxon>
        <taxon>Agaricales</taxon>
        <taxon>Agaricineae</taxon>
        <taxon>Strophariaceae</taxon>
        <taxon>Pholiota</taxon>
    </lineage>
</organism>
<name>A0A9P5Z9U6_9AGAR</name>
<dbReference type="Pfam" id="PF12849">
    <property type="entry name" value="PBP_like_2"/>
    <property type="match status" value="1"/>
</dbReference>
<gene>
    <name evidence="2" type="ORF">BDN70DRAFT_802237</name>
</gene>
<dbReference type="Gene3D" id="3.40.190.10">
    <property type="entry name" value="Periplasmic binding protein-like II"/>
    <property type="match status" value="2"/>
</dbReference>
<feature type="domain" description="PBP" evidence="1">
    <location>
        <begin position="61"/>
        <end position="307"/>
    </location>
</feature>
<dbReference type="PANTHER" id="PTHR37945:SF1">
    <property type="entry name" value="EXTRACELLULAR TUNGSTATE BINDING PROTEIN"/>
    <property type="match status" value="1"/>
</dbReference>
<dbReference type="SUPFAM" id="SSF53850">
    <property type="entry name" value="Periplasmic binding protein-like II"/>
    <property type="match status" value="1"/>
</dbReference>
<dbReference type="InterPro" id="IPR052738">
    <property type="entry name" value="ABC-Tungstate_binding"/>
</dbReference>
<evidence type="ECO:0000313" key="3">
    <source>
        <dbReference type="Proteomes" id="UP000807469"/>
    </source>
</evidence>
<dbReference type="Proteomes" id="UP000807469">
    <property type="component" value="Unassembled WGS sequence"/>
</dbReference>
<dbReference type="PANTHER" id="PTHR37945">
    <property type="entry name" value="EXTRACELLULAR TUNGSTATE BINDING PROTEIN"/>
    <property type="match status" value="1"/>
</dbReference>
<dbReference type="AlphaFoldDB" id="A0A9P5Z9U6"/>
<comment type="caution">
    <text evidence="2">The sequence shown here is derived from an EMBL/GenBank/DDBJ whole genome shotgun (WGS) entry which is preliminary data.</text>
</comment>
<dbReference type="OrthoDB" id="10260248at2759"/>
<keyword evidence="3" id="KW-1185">Reference proteome</keyword>
<protein>
    <recommendedName>
        <fullName evidence="1">PBP domain-containing protein</fullName>
    </recommendedName>
</protein>
<dbReference type="InterPro" id="IPR024370">
    <property type="entry name" value="PBP_domain"/>
</dbReference>
<evidence type="ECO:0000259" key="1">
    <source>
        <dbReference type="Pfam" id="PF12849"/>
    </source>
</evidence>
<proteinExistence type="predicted"/>
<reference evidence="2" key="1">
    <citation type="submission" date="2020-11" db="EMBL/GenBank/DDBJ databases">
        <authorList>
            <consortium name="DOE Joint Genome Institute"/>
            <person name="Ahrendt S."/>
            <person name="Riley R."/>
            <person name="Andreopoulos W."/>
            <person name="Labutti K."/>
            <person name="Pangilinan J."/>
            <person name="Ruiz-Duenas F.J."/>
            <person name="Barrasa J.M."/>
            <person name="Sanchez-Garcia M."/>
            <person name="Camarero S."/>
            <person name="Miyauchi S."/>
            <person name="Serrano A."/>
            <person name="Linde D."/>
            <person name="Babiker R."/>
            <person name="Drula E."/>
            <person name="Ayuso-Fernandez I."/>
            <person name="Pacheco R."/>
            <person name="Padilla G."/>
            <person name="Ferreira P."/>
            <person name="Barriuso J."/>
            <person name="Kellner H."/>
            <person name="Castanera R."/>
            <person name="Alfaro M."/>
            <person name="Ramirez L."/>
            <person name="Pisabarro A.G."/>
            <person name="Kuo A."/>
            <person name="Tritt A."/>
            <person name="Lipzen A."/>
            <person name="He G."/>
            <person name="Yan M."/>
            <person name="Ng V."/>
            <person name="Cullen D."/>
            <person name="Martin F."/>
            <person name="Rosso M.-N."/>
            <person name="Henrissat B."/>
            <person name="Hibbett D."/>
            <person name="Martinez A.T."/>
            <person name="Grigoriev I.V."/>
        </authorList>
    </citation>
    <scope>NUCLEOTIDE SEQUENCE</scope>
    <source>
        <strain evidence="2">CIRM-BRFM 674</strain>
    </source>
</reference>